<evidence type="ECO:0000313" key="1">
    <source>
        <dbReference type="EMBL" id="KXA03626.1"/>
    </source>
</evidence>
<sequence length="176" mass="21250">MVIDKKMFRLAEERLRNYYRKNAKIKSLKEKISFLEESIKLINAKIENNYLNISSNLRSMEFGEKIQSSCGESPIEKSMIKVLEGYENKIATYIKEIGYLENLIFEIEKDYKIIECNMLNSLEEEERNFLEEAYKKRIPNWKLANKYHMSEVSCTRKKKRLIREIIIWEKERLYKI</sequence>
<dbReference type="AlphaFoldDB" id="A0A133MHT2"/>
<dbReference type="EMBL" id="LRPU01000240">
    <property type="protein sequence ID" value="KXA03626.1"/>
    <property type="molecule type" value="Genomic_DNA"/>
</dbReference>
<comment type="caution">
    <text evidence="1">The sequence shown here is derived from an EMBL/GenBank/DDBJ whole genome shotgun (WGS) entry which is preliminary data.</text>
</comment>
<accession>A0A133MHT2</accession>
<organism evidence="1 2">
    <name type="scientific">Clostridium perfringens</name>
    <dbReference type="NCBI Taxonomy" id="1502"/>
    <lineage>
        <taxon>Bacteria</taxon>
        <taxon>Bacillati</taxon>
        <taxon>Bacillota</taxon>
        <taxon>Clostridia</taxon>
        <taxon>Eubacteriales</taxon>
        <taxon>Clostridiaceae</taxon>
        <taxon>Clostridium</taxon>
    </lineage>
</organism>
<protein>
    <recommendedName>
        <fullName evidence="3">Phage protein</fullName>
    </recommendedName>
</protein>
<reference evidence="1 2" key="1">
    <citation type="submission" date="2016-01" db="EMBL/GenBank/DDBJ databases">
        <authorList>
            <person name="Oliw E.H."/>
        </authorList>
    </citation>
    <scope>NUCLEOTIDE SEQUENCE [LARGE SCALE GENOMIC DNA]</scope>
    <source>
        <strain evidence="1 2">MJR7757A</strain>
    </source>
</reference>
<gene>
    <name evidence="1" type="ORF">HMPREF3222_03274</name>
</gene>
<evidence type="ECO:0008006" key="3">
    <source>
        <dbReference type="Google" id="ProtNLM"/>
    </source>
</evidence>
<evidence type="ECO:0000313" key="2">
    <source>
        <dbReference type="Proteomes" id="UP000070646"/>
    </source>
</evidence>
<dbReference type="PATRIC" id="fig|1502.174.peg.3310"/>
<proteinExistence type="predicted"/>
<dbReference type="Proteomes" id="UP000070646">
    <property type="component" value="Unassembled WGS sequence"/>
</dbReference>
<name>A0A133MHT2_CLOPF</name>
<dbReference type="RefSeq" id="WP_060797023.1">
    <property type="nucleotide sequence ID" value="NZ_KQ956350.1"/>
</dbReference>